<dbReference type="Gene3D" id="3.30.200.20">
    <property type="entry name" value="Phosphorylase Kinase, domain 1"/>
    <property type="match status" value="1"/>
</dbReference>
<feature type="compositionally biased region" description="Acidic residues" evidence="3">
    <location>
        <begin position="417"/>
        <end position="427"/>
    </location>
</feature>
<feature type="region of interest" description="Disordered" evidence="3">
    <location>
        <begin position="411"/>
        <end position="468"/>
    </location>
</feature>
<accession>A4RXB2</accession>
<dbReference type="AlphaFoldDB" id="A4RXB2"/>
<feature type="region of interest" description="Disordered" evidence="3">
    <location>
        <begin position="1"/>
        <end position="27"/>
    </location>
</feature>
<dbReference type="PANTHER" id="PTHR44329:SF298">
    <property type="entry name" value="MIXED LINEAGE KINASE DOMAIN-LIKE PROTEIN"/>
    <property type="match status" value="1"/>
</dbReference>
<dbReference type="SMART" id="SM00220">
    <property type="entry name" value="S_TKc"/>
    <property type="match status" value="1"/>
</dbReference>
<keyword evidence="1" id="KW-0547">Nucleotide-binding</keyword>
<dbReference type="PROSITE" id="PS50011">
    <property type="entry name" value="PROTEIN_KINASE_DOM"/>
    <property type="match status" value="1"/>
</dbReference>
<keyword evidence="2" id="KW-0067">ATP-binding</keyword>
<dbReference type="Gramene" id="ABO96012">
    <property type="protein sequence ID" value="ABO96012"/>
    <property type="gene ID" value="OSTLU_87238"/>
</dbReference>
<dbReference type="PANTHER" id="PTHR44329">
    <property type="entry name" value="SERINE/THREONINE-PROTEIN KINASE TNNI3K-RELATED"/>
    <property type="match status" value="1"/>
</dbReference>
<reference evidence="5 6" key="1">
    <citation type="journal article" date="2007" name="Proc. Natl. Acad. Sci. U.S.A.">
        <title>The tiny eukaryote Ostreococcus provides genomic insights into the paradox of plankton speciation.</title>
        <authorList>
            <person name="Palenik B."/>
            <person name="Grimwood J."/>
            <person name="Aerts A."/>
            <person name="Rouze P."/>
            <person name="Salamov A."/>
            <person name="Putnam N."/>
            <person name="Dupont C."/>
            <person name="Jorgensen R."/>
            <person name="Derelle E."/>
            <person name="Rombauts S."/>
            <person name="Zhou K."/>
            <person name="Otillar R."/>
            <person name="Merchant S.S."/>
            <person name="Podell S."/>
            <person name="Gaasterland T."/>
            <person name="Napoli C."/>
            <person name="Gendler K."/>
            <person name="Manuell A."/>
            <person name="Tai V."/>
            <person name="Vallon O."/>
            <person name="Piganeau G."/>
            <person name="Jancek S."/>
            <person name="Heijde M."/>
            <person name="Jabbari K."/>
            <person name="Bowler C."/>
            <person name="Lohr M."/>
            <person name="Robbens S."/>
            <person name="Werner G."/>
            <person name="Dubchak I."/>
            <person name="Pazour G.J."/>
            <person name="Ren Q."/>
            <person name="Paulsen I."/>
            <person name="Delwiche C."/>
            <person name="Schmutz J."/>
            <person name="Rokhsar D."/>
            <person name="Van de Peer Y."/>
            <person name="Moreau H."/>
            <person name="Grigoriev I.V."/>
        </authorList>
    </citation>
    <scope>NUCLEOTIDE SEQUENCE [LARGE SCALE GENOMIC DNA]</scope>
    <source>
        <strain evidence="5 6">CCE9901</strain>
    </source>
</reference>
<organism evidence="5 6">
    <name type="scientific">Ostreococcus lucimarinus (strain CCE9901)</name>
    <dbReference type="NCBI Taxonomy" id="436017"/>
    <lineage>
        <taxon>Eukaryota</taxon>
        <taxon>Viridiplantae</taxon>
        <taxon>Chlorophyta</taxon>
        <taxon>Mamiellophyceae</taxon>
        <taxon>Mamiellales</taxon>
        <taxon>Bathycoccaceae</taxon>
        <taxon>Ostreococcus</taxon>
    </lineage>
</organism>
<dbReference type="Proteomes" id="UP000001568">
    <property type="component" value="Chromosome 5"/>
</dbReference>
<evidence type="ECO:0000256" key="1">
    <source>
        <dbReference type="ARBA" id="ARBA00022741"/>
    </source>
</evidence>
<dbReference type="InterPro" id="IPR011009">
    <property type="entry name" value="Kinase-like_dom_sf"/>
</dbReference>
<gene>
    <name evidence="5" type="ORF">OSTLU_87238</name>
</gene>
<evidence type="ECO:0000313" key="6">
    <source>
        <dbReference type="Proteomes" id="UP000001568"/>
    </source>
</evidence>
<dbReference type="InterPro" id="IPR008271">
    <property type="entry name" value="Ser/Thr_kinase_AS"/>
</dbReference>
<dbReference type="PROSITE" id="PS00108">
    <property type="entry name" value="PROTEIN_KINASE_ST"/>
    <property type="match status" value="1"/>
</dbReference>
<protein>
    <recommendedName>
        <fullName evidence="4">Protein kinase domain-containing protein</fullName>
    </recommendedName>
</protein>
<dbReference type="HOGENOM" id="CLU_448632_0_0_1"/>
<dbReference type="RefSeq" id="XP_001417719.1">
    <property type="nucleotide sequence ID" value="XM_001417682.1"/>
</dbReference>
<dbReference type="InterPro" id="IPR000719">
    <property type="entry name" value="Prot_kinase_dom"/>
</dbReference>
<dbReference type="GeneID" id="5002126"/>
<dbReference type="OMA" id="WECLEWR"/>
<evidence type="ECO:0000256" key="3">
    <source>
        <dbReference type="SAM" id="MobiDB-lite"/>
    </source>
</evidence>
<evidence type="ECO:0000256" key="2">
    <source>
        <dbReference type="ARBA" id="ARBA00022840"/>
    </source>
</evidence>
<dbReference type="STRING" id="436017.A4RXB2"/>
<keyword evidence="6" id="KW-1185">Reference proteome</keyword>
<dbReference type="Pfam" id="PF00069">
    <property type="entry name" value="Pkinase"/>
    <property type="match status" value="1"/>
</dbReference>
<dbReference type="GO" id="GO:0005524">
    <property type="term" value="F:ATP binding"/>
    <property type="evidence" value="ECO:0007669"/>
    <property type="project" value="UniProtKB-KW"/>
</dbReference>
<dbReference type="CDD" id="cd14014">
    <property type="entry name" value="STKc_PknB_like"/>
    <property type="match status" value="1"/>
</dbReference>
<dbReference type="InterPro" id="IPR051681">
    <property type="entry name" value="Ser/Thr_Kinases-Pseudokinases"/>
</dbReference>
<dbReference type="eggNOG" id="KOG0192">
    <property type="taxonomic scope" value="Eukaryota"/>
</dbReference>
<evidence type="ECO:0000313" key="5">
    <source>
        <dbReference type="EMBL" id="ABO96012.1"/>
    </source>
</evidence>
<feature type="compositionally biased region" description="Basic residues" evidence="3">
    <location>
        <begin position="16"/>
        <end position="27"/>
    </location>
</feature>
<evidence type="ECO:0000259" key="4">
    <source>
        <dbReference type="PROSITE" id="PS50011"/>
    </source>
</evidence>
<sequence>MAAASTTRVLPDGRRARGRRTRRRGRAARAAAEVVDVDERGLARALERQGLRLGERVDQGSFAVVYKATSAGMRGGDETSWQGAEGTLHAVKILSATASTVSSRRDFKREATLLTRVNHPGIVKVQHYDETPQPYMVTEFCTSGNLWNALRAEEIKATRFAGASGSPAPVPEEMPLLDFPTLMKDVADALTYLHTAGFAHRDIKTANILLTWSSELNRLQAKLCDFGSAAPVSKMPRRPKRGAVEKALGLGKGWQPVGTMLWMAPEMLRPPIVGEELEGFGGDKSDIYALGVVLWECLEWRVPWMGDGTPTRARVIEEVVDNGSRLRAGDRSSQAVTSLLDGMFKTVPAQRPSASQVSNSLSAIQKRWDGAGMFDYVSQMAITRATEVASLLESTSIDKDTQSVIEKEARAVAGGGGEDEDAVEESATESGQTIEASDLSEAVQSFRPTASAEERGEDELDGTTAKQLTRTEETRIRLTDIDPETWLGEPGTLDSDLLCENLLNMIFPHILDAQFTPEMADEMAKGIEELQSLTQKFNELKRRSRTDPFAALATDSKGREVKRMTSKIERIEVEAQVAAWDKTRTVLREQQKRADEEYSSWRRALRKLG</sequence>
<dbReference type="Gene3D" id="1.10.510.10">
    <property type="entry name" value="Transferase(Phosphotransferase) domain 1"/>
    <property type="match status" value="1"/>
</dbReference>
<dbReference type="EMBL" id="CP000585">
    <property type="protein sequence ID" value="ABO96012.1"/>
    <property type="molecule type" value="Genomic_DNA"/>
</dbReference>
<dbReference type="SUPFAM" id="SSF56112">
    <property type="entry name" value="Protein kinase-like (PK-like)"/>
    <property type="match status" value="1"/>
</dbReference>
<dbReference type="OrthoDB" id="496946at2759"/>
<proteinExistence type="predicted"/>
<dbReference type="GO" id="GO:0004674">
    <property type="term" value="F:protein serine/threonine kinase activity"/>
    <property type="evidence" value="ECO:0007669"/>
    <property type="project" value="TreeGrafter"/>
</dbReference>
<feature type="domain" description="Protein kinase" evidence="4">
    <location>
        <begin position="51"/>
        <end position="364"/>
    </location>
</feature>
<name>A4RXB2_OSTLU</name>
<dbReference type="KEGG" id="olu:OSTLU_87238"/>